<dbReference type="SUPFAM" id="SSF53067">
    <property type="entry name" value="Actin-like ATPase domain"/>
    <property type="match status" value="1"/>
</dbReference>
<evidence type="ECO:0000313" key="2">
    <source>
        <dbReference type="EMBL" id="MDC9032096.1"/>
    </source>
</evidence>
<dbReference type="InterPro" id="IPR043129">
    <property type="entry name" value="ATPase_NBD"/>
</dbReference>
<keyword evidence="3" id="KW-1185">Reference proteome</keyword>
<dbReference type="InterPro" id="IPR000905">
    <property type="entry name" value="Gcp-like_dom"/>
</dbReference>
<proteinExistence type="predicted"/>
<gene>
    <name evidence="2" type="ORF">M8044_000317</name>
</gene>
<evidence type="ECO:0000313" key="3">
    <source>
        <dbReference type="Proteomes" id="UP001221763"/>
    </source>
</evidence>
<feature type="domain" description="Gcp-like" evidence="1">
    <location>
        <begin position="33"/>
        <end position="101"/>
    </location>
</feature>
<dbReference type="InterPro" id="IPR022496">
    <property type="entry name" value="T6A_TsaB"/>
</dbReference>
<evidence type="ECO:0000259" key="1">
    <source>
        <dbReference type="Pfam" id="PF00814"/>
    </source>
</evidence>
<accession>A0ABT5L908</accession>
<reference evidence="2 3" key="1">
    <citation type="journal article" date="2023" name="Plant">
        <title>Draft Genome Sequence Resource of CBPPT1, a 'Candidatus Phytoplasma trifolii'-Related Strain Associated with Potato Purple Top Disease in the Columbia Basin, U.S.A.</title>
        <authorList>
            <person name="Wei W."/>
            <person name="Shao J."/>
            <person name="Bottner-Parker K.D."/>
            <person name="Zhao Y."/>
        </authorList>
    </citation>
    <scope>NUCLEOTIDE SEQUENCE [LARGE SCALE GENOMIC DNA]</scope>
    <source>
        <strain evidence="2 3">CBPPT1</strain>
    </source>
</reference>
<protein>
    <submittedName>
        <fullName evidence="2">tRNA (Adenosine(37)-N6)-threonylcarbamoyltransferase complex dimerization subunit type 1 TsaB</fullName>
    </submittedName>
</protein>
<comment type="caution">
    <text evidence="2">The sequence shown here is derived from an EMBL/GenBank/DDBJ whole genome shotgun (WGS) entry which is preliminary data.</text>
</comment>
<dbReference type="Proteomes" id="UP001221763">
    <property type="component" value="Unassembled WGS sequence"/>
</dbReference>
<dbReference type="Pfam" id="PF00814">
    <property type="entry name" value="TsaD"/>
    <property type="match status" value="1"/>
</dbReference>
<sequence length="184" mass="21080">MNKYIILDVSTNCQLVILITKEEIISINKNLLKQNFVSEMIPLISQILNKNNLKLKELKGIIVGAGPGSYIGSRLAVLTSKILSLELNIPLYQISSLLLLSSGYKQDIKTPKIYANKNCFYSLSLKNQKIILIENIYTKFFLNNFENHILLEGNNFKISPSNVFKHLKEVRQPSLFVPRYYIRS</sequence>
<name>A0ABT5L908_9MOLU</name>
<organism evidence="2 3">
    <name type="scientific">Columbia Basin potato purple top phytoplasma</name>
    <dbReference type="NCBI Taxonomy" id="307134"/>
    <lineage>
        <taxon>Bacteria</taxon>
        <taxon>Bacillati</taxon>
        <taxon>Mycoplasmatota</taxon>
        <taxon>Mollicutes</taxon>
        <taxon>Acholeplasmatales</taxon>
        <taxon>Acholeplasmataceae</taxon>
        <taxon>Candidatus Phytoplasma</taxon>
        <taxon>16SrVI (Clover proliferation group)</taxon>
    </lineage>
</organism>
<dbReference type="Gene3D" id="3.30.420.200">
    <property type="match status" value="1"/>
</dbReference>
<dbReference type="EMBL" id="JANHJP010000005">
    <property type="protein sequence ID" value="MDC9032096.1"/>
    <property type="molecule type" value="Genomic_DNA"/>
</dbReference>
<dbReference type="NCBIfam" id="TIGR03725">
    <property type="entry name" value="T6A_YeaZ"/>
    <property type="match status" value="1"/>
</dbReference>
<dbReference type="RefSeq" id="WP_273585307.1">
    <property type="nucleotide sequence ID" value="NZ_JANHJP010000005.1"/>
</dbReference>
<dbReference type="Gene3D" id="3.30.420.40">
    <property type="match status" value="1"/>
</dbReference>